<evidence type="ECO:0000256" key="6">
    <source>
        <dbReference type="ARBA" id="ARBA00022679"/>
    </source>
</evidence>
<dbReference type="InterPro" id="IPR015424">
    <property type="entry name" value="PyrdxlP-dep_Trfase"/>
</dbReference>
<dbReference type="InterPro" id="IPR004839">
    <property type="entry name" value="Aminotransferase_I/II_large"/>
</dbReference>
<dbReference type="NCBIfam" id="TIGR01141">
    <property type="entry name" value="hisC"/>
    <property type="match status" value="1"/>
</dbReference>
<dbReference type="PANTHER" id="PTHR42885">
    <property type="entry name" value="HISTIDINOL-PHOSPHATE AMINOTRANSFERASE-RELATED"/>
    <property type="match status" value="1"/>
</dbReference>
<keyword evidence="6 9" id="KW-0808">Transferase</keyword>
<evidence type="ECO:0000259" key="10">
    <source>
        <dbReference type="Pfam" id="PF00155"/>
    </source>
</evidence>
<feature type="modified residue" description="N6-(pyridoxal phosphate)lysine" evidence="9">
    <location>
        <position position="205"/>
    </location>
</feature>
<dbReference type="EMBL" id="JXKH01000002">
    <property type="protein sequence ID" value="OJG19542.1"/>
    <property type="molecule type" value="Genomic_DNA"/>
</dbReference>
<dbReference type="Pfam" id="PF00155">
    <property type="entry name" value="Aminotran_1_2"/>
    <property type="match status" value="1"/>
</dbReference>
<evidence type="ECO:0000256" key="8">
    <source>
        <dbReference type="ARBA" id="ARBA00023102"/>
    </source>
</evidence>
<keyword evidence="12" id="KW-1185">Reference proteome</keyword>
<keyword evidence="5 9" id="KW-0028">Amino-acid biosynthesis</keyword>
<dbReference type="GO" id="GO:0000105">
    <property type="term" value="P:L-histidine biosynthetic process"/>
    <property type="evidence" value="ECO:0007669"/>
    <property type="project" value="UniProtKB-UniRule"/>
</dbReference>
<evidence type="ECO:0000256" key="3">
    <source>
        <dbReference type="ARBA" id="ARBA00011738"/>
    </source>
</evidence>
<keyword evidence="4 9" id="KW-0032">Aminotransferase</keyword>
<protein>
    <recommendedName>
        <fullName evidence="9">Histidinol-phosphate aminotransferase</fullName>
        <ecNumber evidence="9">2.6.1.9</ecNumber>
    </recommendedName>
    <alternativeName>
        <fullName evidence="9">Imidazole acetol-phosphate transaminase</fullName>
    </alternativeName>
</protein>
<dbReference type="CDD" id="cd00609">
    <property type="entry name" value="AAT_like"/>
    <property type="match status" value="1"/>
</dbReference>
<organism evidence="11 12">
    <name type="scientific">Enterococcus canis</name>
    <dbReference type="NCBI Taxonomy" id="214095"/>
    <lineage>
        <taxon>Bacteria</taxon>
        <taxon>Bacillati</taxon>
        <taxon>Bacillota</taxon>
        <taxon>Bacilli</taxon>
        <taxon>Lactobacillales</taxon>
        <taxon>Enterococcaceae</taxon>
        <taxon>Enterococcus</taxon>
    </lineage>
</organism>
<dbReference type="Proteomes" id="UP000181884">
    <property type="component" value="Unassembled WGS sequence"/>
</dbReference>
<proteinExistence type="inferred from homology"/>
<evidence type="ECO:0000256" key="2">
    <source>
        <dbReference type="ARBA" id="ARBA00007970"/>
    </source>
</evidence>
<feature type="domain" description="Aminotransferase class I/classII large" evidence="10">
    <location>
        <begin position="19"/>
        <end position="340"/>
    </location>
</feature>
<dbReference type="GO" id="GO:0004400">
    <property type="term" value="F:histidinol-phosphate transaminase activity"/>
    <property type="evidence" value="ECO:0007669"/>
    <property type="project" value="UniProtKB-UniRule"/>
</dbReference>
<dbReference type="RefSeq" id="WP_067390348.1">
    <property type="nucleotide sequence ID" value="NZ_JXKH01000002.1"/>
</dbReference>
<comment type="caution">
    <text evidence="11">The sequence shown here is derived from an EMBL/GenBank/DDBJ whole genome shotgun (WGS) entry which is preliminary data.</text>
</comment>
<evidence type="ECO:0000256" key="5">
    <source>
        <dbReference type="ARBA" id="ARBA00022605"/>
    </source>
</evidence>
<reference evidence="11 12" key="1">
    <citation type="submission" date="2014-12" db="EMBL/GenBank/DDBJ databases">
        <title>Draft genome sequences of 29 type strains of Enterococci.</title>
        <authorList>
            <person name="Zhong Z."/>
            <person name="Sun Z."/>
            <person name="Liu W."/>
            <person name="Zhang W."/>
            <person name="Zhang H."/>
        </authorList>
    </citation>
    <scope>NUCLEOTIDE SEQUENCE [LARGE SCALE GENOMIC DNA]</scope>
    <source>
        <strain evidence="11 12">DSM 17029</strain>
    </source>
</reference>
<dbReference type="GO" id="GO:0030170">
    <property type="term" value="F:pyridoxal phosphate binding"/>
    <property type="evidence" value="ECO:0007669"/>
    <property type="project" value="InterPro"/>
</dbReference>
<dbReference type="Gene3D" id="3.40.640.10">
    <property type="entry name" value="Type I PLP-dependent aspartate aminotransferase-like (Major domain)"/>
    <property type="match status" value="1"/>
</dbReference>
<dbReference type="EC" id="2.6.1.9" evidence="9"/>
<dbReference type="UniPathway" id="UPA00031">
    <property type="reaction ID" value="UER00012"/>
</dbReference>
<evidence type="ECO:0000256" key="9">
    <source>
        <dbReference type="HAMAP-Rule" id="MF_01023"/>
    </source>
</evidence>
<evidence type="ECO:0000313" key="12">
    <source>
        <dbReference type="Proteomes" id="UP000181884"/>
    </source>
</evidence>
<dbReference type="AlphaFoldDB" id="A0A1L8RIK7"/>
<comment type="cofactor">
    <cofactor evidence="1 9">
        <name>pyridoxal 5'-phosphate</name>
        <dbReference type="ChEBI" id="CHEBI:597326"/>
    </cofactor>
</comment>
<dbReference type="SUPFAM" id="SSF53383">
    <property type="entry name" value="PLP-dependent transferases"/>
    <property type="match status" value="1"/>
</dbReference>
<comment type="similarity">
    <text evidence="2 9">Belongs to the class-II pyridoxal-phosphate-dependent aminotransferase family. Histidinol-phosphate aminotransferase subfamily.</text>
</comment>
<dbReference type="InterPro" id="IPR005861">
    <property type="entry name" value="HisP_aminotrans"/>
</dbReference>
<dbReference type="InterPro" id="IPR015422">
    <property type="entry name" value="PyrdxlP-dep_Trfase_small"/>
</dbReference>
<dbReference type="STRING" id="214095.RU97_GL001113"/>
<accession>A0A1L8RIK7</accession>
<dbReference type="InterPro" id="IPR015421">
    <property type="entry name" value="PyrdxlP-dep_Trfase_major"/>
</dbReference>
<evidence type="ECO:0000256" key="7">
    <source>
        <dbReference type="ARBA" id="ARBA00022898"/>
    </source>
</evidence>
<keyword evidence="8 9" id="KW-0368">Histidine biosynthesis</keyword>
<keyword evidence="7 9" id="KW-0663">Pyridoxal phosphate</keyword>
<gene>
    <name evidence="9" type="primary">hisC</name>
    <name evidence="11" type="ORF">RU97_GL001113</name>
</gene>
<dbReference type="HAMAP" id="MF_01023">
    <property type="entry name" value="HisC_aminotrans_2"/>
    <property type="match status" value="1"/>
</dbReference>
<comment type="catalytic activity">
    <reaction evidence="9">
        <text>L-histidinol phosphate + 2-oxoglutarate = 3-(imidazol-4-yl)-2-oxopropyl phosphate + L-glutamate</text>
        <dbReference type="Rhea" id="RHEA:23744"/>
        <dbReference type="ChEBI" id="CHEBI:16810"/>
        <dbReference type="ChEBI" id="CHEBI:29985"/>
        <dbReference type="ChEBI" id="CHEBI:57766"/>
        <dbReference type="ChEBI" id="CHEBI:57980"/>
        <dbReference type="EC" id="2.6.1.9"/>
    </reaction>
</comment>
<comment type="subunit">
    <text evidence="3 9">Homodimer.</text>
</comment>
<sequence>MKGLRNIAPYTPGDQPQLTDMIKINTNENPYPPSPKVTDCLAQLDVAALRRYPTLTNTHVKTLLAEKYQLQTENILVANGSDEALAFSFLAFFNSADPVLFPEITYGFYRVWCELFHIPAVEIPLDDHFQIPLTAFQQTNGGIVIANPNAPTGHYYPRETILAFVKDHADVVVIVDEAYIEFGGDSLAPFVNDYENLVVIQTLSKSHSLAGLRVGFAFAHPKLIAIAEAVKNSFNPYSVDMIADQLAAAALTDAAYYQKINKQICATRTWFTTELAALGFTTLPSMTNFVLTTHPALESRELYEQLMEKHVFVRYFTTPATMSRYLRISIGTPAEMEKVLILIKEILAPLK</sequence>
<dbReference type="Gene3D" id="3.90.1150.10">
    <property type="entry name" value="Aspartate Aminotransferase, domain 1"/>
    <property type="match status" value="1"/>
</dbReference>
<comment type="pathway">
    <text evidence="9">Amino-acid biosynthesis; L-histidine biosynthesis; L-histidine from 5-phospho-alpha-D-ribose 1-diphosphate: step 7/9.</text>
</comment>
<dbReference type="PANTHER" id="PTHR42885:SF2">
    <property type="entry name" value="HISTIDINOL-PHOSPHATE AMINOTRANSFERASE"/>
    <property type="match status" value="1"/>
</dbReference>
<evidence type="ECO:0000256" key="4">
    <source>
        <dbReference type="ARBA" id="ARBA00022576"/>
    </source>
</evidence>
<evidence type="ECO:0000313" key="11">
    <source>
        <dbReference type="EMBL" id="OJG19542.1"/>
    </source>
</evidence>
<evidence type="ECO:0000256" key="1">
    <source>
        <dbReference type="ARBA" id="ARBA00001933"/>
    </source>
</evidence>
<name>A0A1L8RIK7_9ENTE</name>